<evidence type="ECO:0000256" key="1">
    <source>
        <dbReference type="SAM" id="MobiDB-lite"/>
    </source>
</evidence>
<feature type="region of interest" description="Disordered" evidence="1">
    <location>
        <begin position="223"/>
        <end position="242"/>
    </location>
</feature>
<dbReference type="Proteomes" id="UP000807342">
    <property type="component" value="Unassembled WGS sequence"/>
</dbReference>
<gene>
    <name evidence="2" type="ORF">P691DRAFT_778142</name>
</gene>
<feature type="compositionally biased region" description="Low complexity" evidence="1">
    <location>
        <begin position="223"/>
        <end position="232"/>
    </location>
</feature>
<dbReference type="AlphaFoldDB" id="A0A9P5X516"/>
<dbReference type="OrthoDB" id="3057472at2759"/>
<evidence type="ECO:0000313" key="2">
    <source>
        <dbReference type="EMBL" id="KAF9444617.1"/>
    </source>
</evidence>
<keyword evidence="3" id="KW-1185">Reference proteome</keyword>
<sequence>MNTLDPHNLTLQAPPPSLDYVHRRRTLDDGDGLLYRVYDDYFGTGQEITSSKDTLTPTTSISVNTKLLPITTTPGLEDLQTDEGTASVPIVPFFGFSATSPLTPSNTETELSPISPLKPGDIPEALAHLLPKTANSLLRVINVTQSAVSPSDQRREPHSLGTNHRVLPVVPAPLAHARPLPKPPKPQPGMLHLRDSSAAVAIFIEPSDLPVSSTAEIAPVPLPSVSSSTTTSYAPEKRRADPDISHNSQIRVTYPSIVPSPRASGFRAPIRGARSMDIRTPSLAQIARGHVRGASSPLPLPILFSFAPPSIPGSTETPYSYL</sequence>
<reference evidence="2" key="1">
    <citation type="submission" date="2020-11" db="EMBL/GenBank/DDBJ databases">
        <authorList>
            <consortium name="DOE Joint Genome Institute"/>
            <person name="Ahrendt S."/>
            <person name="Riley R."/>
            <person name="Andreopoulos W."/>
            <person name="Labutti K."/>
            <person name="Pangilinan J."/>
            <person name="Ruiz-Duenas F.J."/>
            <person name="Barrasa J.M."/>
            <person name="Sanchez-Garcia M."/>
            <person name="Camarero S."/>
            <person name="Miyauchi S."/>
            <person name="Serrano A."/>
            <person name="Linde D."/>
            <person name="Babiker R."/>
            <person name="Drula E."/>
            <person name="Ayuso-Fernandez I."/>
            <person name="Pacheco R."/>
            <person name="Padilla G."/>
            <person name="Ferreira P."/>
            <person name="Barriuso J."/>
            <person name="Kellner H."/>
            <person name="Castanera R."/>
            <person name="Alfaro M."/>
            <person name="Ramirez L."/>
            <person name="Pisabarro A.G."/>
            <person name="Kuo A."/>
            <person name="Tritt A."/>
            <person name="Lipzen A."/>
            <person name="He G."/>
            <person name="Yan M."/>
            <person name="Ng V."/>
            <person name="Cullen D."/>
            <person name="Martin F."/>
            <person name="Rosso M.-N."/>
            <person name="Henrissat B."/>
            <person name="Hibbett D."/>
            <person name="Martinez A.T."/>
            <person name="Grigoriev I.V."/>
        </authorList>
    </citation>
    <scope>NUCLEOTIDE SEQUENCE</scope>
    <source>
        <strain evidence="2">MF-IS2</strain>
    </source>
</reference>
<proteinExistence type="predicted"/>
<name>A0A9P5X516_9AGAR</name>
<organism evidence="2 3">
    <name type="scientific">Macrolepiota fuliginosa MF-IS2</name>
    <dbReference type="NCBI Taxonomy" id="1400762"/>
    <lineage>
        <taxon>Eukaryota</taxon>
        <taxon>Fungi</taxon>
        <taxon>Dikarya</taxon>
        <taxon>Basidiomycota</taxon>
        <taxon>Agaricomycotina</taxon>
        <taxon>Agaricomycetes</taxon>
        <taxon>Agaricomycetidae</taxon>
        <taxon>Agaricales</taxon>
        <taxon>Agaricineae</taxon>
        <taxon>Agaricaceae</taxon>
        <taxon>Macrolepiota</taxon>
    </lineage>
</organism>
<protein>
    <submittedName>
        <fullName evidence="2">Uncharacterized protein</fullName>
    </submittedName>
</protein>
<dbReference type="EMBL" id="MU151361">
    <property type="protein sequence ID" value="KAF9444617.1"/>
    <property type="molecule type" value="Genomic_DNA"/>
</dbReference>
<comment type="caution">
    <text evidence="2">The sequence shown here is derived from an EMBL/GenBank/DDBJ whole genome shotgun (WGS) entry which is preliminary data.</text>
</comment>
<evidence type="ECO:0000313" key="3">
    <source>
        <dbReference type="Proteomes" id="UP000807342"/>
    </source>
</evidence>
<accession>A0A9P5X516</accession>